<comment type="similarity">
    <text evidence="2 12">Belongs to the amiloride-sensitive sodium channel (TC 1.A.6) family.</text>
</comment>
<evidence type="ECO:0000256" key="6">
    <source>
        <dbReference type="ARBA" id="ARBA00022989"/>
    </source>
</evidence>
<comment type="subcellular location">
    <subcellularLocation>
        <location evidence="1">Membrane</location>
        <topology evidence="1">Multi-pass membrane protein</topology>
    </subcellularLocation>
</comment>
<evidence type="ECO:0000256" key="5">
    <source>
        <dbReference type="ARBA" id="ARBA00022692"/>
    </source>
</evidence>
<keyword evidence="5 12" id="KW-0812">Transmembrane</keyword>
<evidence type="ECO:0000256" key="13">
    <source>
        <dbReference type="SAM" id="Phobius"/>
    </source>
</evidence>
<keyword evidence="7" id="KW-0915">Sodium</keyword>
<accession>A0ABM3MLX4</accession>
<dbReference type="Proteomes" id="UP001652740">
    <property type="component" value="Unplaced"/>
</dbReference>
<feature type="transmembrane region" description="Helical" evidence="13">
    <location>
        <begin position="464"/>
        <end position="487"/>
    </location>
</feature>
<protein>
    <submittedName>
        <fullName evidence="15">Sodium channel protein Nach-like</fullName>
    </submittedName>
</protein>
<feature type="transmembrane region" description="Helical" evidence="13">
    <location>
        <begin position="57"/>
        <end position="76"/>
    </location>
</feature>
<evidence type="ECO:0000256" key="3">
    <source>
        <dbReference type="ARBA" id="ARBA00022448"/>
    </source>
</evidence>
<dbReference type="RefSeq" id="XP_052752347.1">
    <property type="nucleotide sequence ID" value="XM_052896387.1"/>
</dbReference>
<evidence type="ECO:0000256" key="11">
    <source>
        <dbReference type="ARBA" id="ARBA00023303"/>
    </source>
</evidence>
<dbReference type="PANTHER" id="PTHR11690:SF240">
    <property type="entry name" value="PICKPOCKET 25-RELATED"/>
    <property type="match status" value="1"/>
</dbReference>
<evidence type="ECO:0000256" key="12">
    <source>
        <dbReference type="RuleBase" id="RU000679"/>
    </source>
</evidence>
<evidence type="ECO:0000313" key="15">
    <source>
        <dbReference type="RefSeq" id="XP_052752347.1"/>
    </source>
</evidence>
<keyword evidence="11 12" id="KW-0407">Ion channel</keyword>
<dbReference type="GeneID" id="113510800"/>
<keyword evidence="3 12" id="KW-0813">Transport</keyword>
<name>A0ABM3MLX4_GALME</name>
<dbReference type="PANTHER" id="PTHR11690">
    <property type="entry name" value="AMILORIDE-SENSITIVE SODIUM CHANNEL-RELATED"/>
    <property type="match status" value="1"/>
</dbReference>
<evidence type="ECO:0000256" key="2">
    <source>
        <dbReference type="ARBA" id="ARBA00007193"/>
    </source>
</evidence>
<evidence type="ECO:0000256" key="7">
    <source>
        <dbReference type="ARBA" id="ARBA00023053"/>
    </source>
</evidence>
<dbReference type="Pfam" id="PF00858">
    <property type="entry name" value="ASC"/>
    <property type="match status" value="1"/>
</dbReference>
<keyword evidence="10 12" id="KW-0739">Sodium transport</keyword>
<evidence type="ECO:0000256" key="1">
    <source>
        <dbReference type="ARBA" id="ARBA00004141"/>
    </source>
</evidence>
<keyword evidence="6 13" id="KW-1133">Transmembrane helix</keyword>
<evidence type="ECO:0000256" key="8">
    <source>
        <dbReference type="ARBA" id="ARBA00023065"/>
    </source>
</evidence>
<sequence>MKDTRAKEKKTFKTKRDNYARKLKKKKLINYLGNELRSCSTHGLPYIVEKNTHWFETAFWTTSFVCCLGLASSLLLTQYTRYVNTPIVMSVEKDYFNWNISYPAITLCPLEKIDEDDLNTLVNETLDSVGVDINLQLRTIASISLETIDFLSAQFTNTSEKIIYPKDYMEIITAIGKKINNNSINTNTNWPISVESSMTEMGMCHVINSNVAIFDNPDLRRNDDIKYVKKNIDLSIYDRDFFSQISNYADVYKVYIHHPNEIVLSTTPSYTINLEGFTYLGVQVRSTRASNKLRNIPLTYRNCRFLDEPISKRYPIYSYNHCILECRIQMILKLCNCLPHFYKYMILTCLFSLPCTDYEKICDLYELKCIILYKMEIIKLSTSENTWNKFVNKQGLPRSPRDCGCVDSCEKDVYLKEQEIYISQGDKRLRIGVSSFPKVRVVREIIFSVYDMILRSGGVINLCLGTSIISLMELLIIAIKLLCLLVIQHIKCIIN</sequence>
<gene>
    <name evidence="15" type="primary">LOC113510800</name>
</gene>
<evidence type="ECO:0000313" key="14">
    <source>
        <dbReference type="Proteomes" id="UP001652740"/>
    </source>
</evidence>
<dbReference type="InterPro" id="IPR001873">
    <property type="entry name" value="ENaC"/>
</dbReference>
<keyword evidence="9 13" id="KW-0472">Membrane</keyword>
<evidence type="ECO:0000256" key="9">
    <source>
        <dbReference type="ARBA" id="ARBA00023136"/>
    </source>
</evidence>
<keyword evidence="4 12" id="KW-0894">Sodium channel</keyword>
<evidence type="ECO:0000256" key="10">
    <source>
        <dbReference type="ARBA" id="ARBA00023201"/>
    </source>
</evidence>
<reference evidence="15" key="1">
    <citation type="submission" date="2025-08" db="UniProtKB">
        <authorList>
            <consortium name="RefSeq"/>
        </authorList>
    </citation>
    <scope>IDENTIFICATION</scope>
    <source>
        <tissue evidence="15">Whole larvae</tissue>
    </source>
</reference>
<organism evidence="14 15">
    <name type="scientific">Galleria mellonella</name>
    <name type="common">Greater wax moth</name>
    <dbReference type="NCBI Taxonomy" id="7137"/>
    <lineage>
        <taxon>Eukaryota</taxon>
        <taxon>Metazoa</taxon>
        <taxon>Ecdysozoa</taxon>
        <taxon>Arthropoda</taxon>
        <taxon>Hexapoda</taxon>
        <taxon>Insecta</taxon>
        <taxon>Pterygota</taxon>
        <taxon>Neoptera</taxon>
        <taxon>Endopterygota</taxon>
        <taxon>Lepidoptera</taxon>
        <taxon>Glossata</taxon>
        <taxon>Ditrysia</taxon>
        <taxon>Pyraloidea</taxon>
        <taxon>Pyralidae</taxon>
        <taxon>Galleriinae</taxon>
        <taxon>Galleria</taxon>
    </lineage>
</organism>
<proteinExistence type="inferred from homology"/>
<evidence type="ECO:0000256" key="4">
    <source>
        <dbReference type="ARBA" id="ARBA00022461"/>
    </source>
</evidence>
<keyword evidence="14" id="KW-1185">Reference proteome</keyword>
<keyword evidence="8 12" id="KW-0406">Ion transport</keyword>